<dbReference type="EMBL" id="JBFNXX010000005">
    <property type="protein sequence ID" value="MEW9919666.1"/>
    <property type="molecule type" value="Genomic_DNA"/>
</dbReference>
<dbReference type="CDD" id="cd00090">
    <property type="entry name" value="HTH_ARSR"/>
    <property type="match status" value="1"/>
</dbReference>
<evidence type="ECO:0000313" key="6">
    <source>
        <dbReference type="Proteomes" id="UP001556098"/>
    </source>
</evidence>
<dbReference type="SUPFAM" id="SSF46785">
    <property type="entry name" value="Winged helix' DNA-binding domain"/>
    <property type="match status" value="1"/>
</dbReference>
<sequence>MKQYKQFCGAAYALDLLGERWTLLILRDLLVGPCRYKDLLEGLPGITTNLLAKRLRDLVAAGLVSKEDGGYALTPAGRRVEPVVLALAEFGSAYLDFPPAPDETVQTRNMVLNLKRRYRGGWIGSIALDFESGTYLVLGTESGLAIEASQGAAEVRLAQVNGGLARWIMASIPLQVLIDGRAVKVSGRRETALAFDACLRRETPR</sequence>
<evidence type="ECO:0000256" key="1">
    <source>
        <dbReference type="ARBA" id="ARBA00023015"/>
    </source>
</evidence>
<organism evidence="5 6">
    <name type="scientific">Sulfitobacter sediminis</name>
    <dbReference type="NCBI Taxonomy" id="3234186"/>
    <lineage>
        <taxon>Bacteria</taxon>
        <taxon>Pseudomonadati</taxon>
        <taxon>Pseudomonadota</taxon>
        <taxon>Alphaproteobacteria</taxon>
        <taxon>Rhodobacterales</taxon>
        <taxon>Roseobacteraceae</taxon>
        <taxon>Sulfitobacter</taxon>
    </lineage>
</organism>
<dbReference type="InterPro" id="IPR002577">
    <property type="entry name" value="HTH_HxlR"/>
</dbReference>
<evidence type="ECO:0000313" key="5">
    <source>
        <dbReference type="EMBL" id="MEW9919666.1"/>
    </source>
</evidence>
<dbReference type="Pfam" id="PF01638">
    <property type="entry name" value="HxlR"/>
    <property type="match status" value="1"/>
</dbReference>
<proteinExistence type="predicted"/>
<dbReference type="PANTHER" id="PTHR33204">
    <property type="entry name" value="TRANSCRIPTIONAL REGULATOR, MARR FAMILY"/>
    <property type="match status" value="1"/>
</dbReference>
<gene>
    <name evidence="5" type="ORF">AB2B41_08630</name>
</gene>
<feature type="domain" description="HTH hxlR-type" evidence="4">
    <location>
        <begin position="8"/>
        <end position="99"/>
    </location>
</feature>
<dbReference type="Gene3D" id="1.10.10.10">
    <property type="entry name" value="Winged helix-like DNA-binding domain superfamily/Winged helix DNA-binding domain"/>
    <property type="match status" value="1"/>
</dbReference>
<accession>A0ABV3RLV9</accession>
<dbReference type="PROSITE" id="PS51118">
    <property type="entry name" value="HTH_HXLR"/>
    <property type="match status" value="1"/>
</dbReference>
<dbReference type="RefSeq" id="WP_367877371.1">
    <property type="nucleotide sequence ID" value="NZ_JBFNXX010000005.1"/>
</dbReference>
<keyword evidence="3" id="KW-0804">Transcription</keyword>
<reference evidence="5 6" key="1">
    <citation type="submission" date="2024-07" db="EMBL/GenBank/DDBJ databases">
        <title>Marimonas sp.nov., isolated from tidal-flat sediment.</title>
        <authorList>
            <person name="Jayan J.N."/>
            <person name="Lee S.S."/>
        </authorList>
    </citation>
    <scope>NUCLEOTIDE SEQUENCE [LARGE SCALE GENOMIC DNA]</scope>
    <source>
        <strain evidence="5 6">MJW-29</strain>
    </source>
</reference>
<dbReference type="InterPro" id="IPR011991">
    <property type="entry name" value="ArsR-like_HTH"/>
</dbReference>
<dbReference type="InterPro" id="IPR036390">
    <property type="entry name" value="WH_DNA-bd_sf"/>
</dbReference>
<dbReference type="Proteomes" id="UP001556098">
    <property type="component" value="Unassembled WGS sequence"/>
</dbReference>
<evidence type="ECO:0000256" key="3">
    <source>
        <dbReference type="ARBA" id="ARBA00023163"/>
    </source>
</evidence>
<keyword evidence="2" id="KW-0238">DNA-binding</keyword>
<evidence type="ECO:0000256" key="2">
    <source>
        <dbReference type="ARBA" id="ARBA00023125"/>
    </source>
</evidence>
<keyword evidence="1" id="KW-0805">Transcription regulation</keyword>
<dbReference type="PANTHER" id="PTHR33204:SF18">
    <property type="entry name" value="TRANSCRIPTIONAL REGULATORY PROTEIN"/>
    <property type="match status" value="1"/>
</dbReference>
<dbReference type="InterPro" id="IPR036388">
    <property type="entry name" value="WH-like_DNA-bd_sf"/>
</dbReference>
<name>A0ABV3RLV9_9RHOB</name>
<protein>
    <submittedName>
        <fullName evidence="5">Winged helix-turn-helix transcriptional regulator</fullName>
    </submittedName>
</protein>
<evidence type="ECO:0000259" key="4">
    <source>
        <dbReference type="PROSITE" id="PS51118"/>
    </source>
</evidence>
<comment type="caution">
    <text evidence="5">The sequence shown here is derived from an EMBL/GenBank/DDBJ whole genome shotgun (WGS) entry which is preliminary data.</text>
</comment>
<keyword evidence="6" id="KW-1185">Reference proteome</keyword>